<evidence type="ECO:0000256" key="1">
    <source>
        <dbReference type="SAM" id="MobiDB-lite"/>
    </source>
</evidence>
<gene>
    <name evidence="3" type="ORF">WN51_13742</name>
</gene>
<dbReference type="STRING" id="166423.A0A0N0BFV9"/>
<feature type="region of interest" description="Disordered" evidence="1">
    <location>
        <begin position="94"/>
        <end position="139"/>
    </location>
</feature>
<feature type="domain" description="Nuclear pore complex NUP2/50/61" evidence="2">
    <location>
        <begin position="4"/>
        <end position="66"/>
    </location>
</feature>
<evidence type="ECO:0000313" key="4">
    <source>
        <dbReference type="Proteomes" id="UP000053105"/>
    </source>
</evidence>
<feature type="region of interest" description="Disordered" evidence="1">
    <location>
        <begin position="1"/>
        <end position="31"/>
    </location>
</feature>
<dbReference type="GO" id="GO:0005643">
    <property type="term" value="C:nuclear pore"/>
    <property type="evidence" value="ECO:0007669"/>
    <property type="project" value="InterPro"/>
</dbReference>
<protein>
    <submittedName>
        <fullName evidence="3">Nuclear pore complex protein Nup50</fullName>
    </submittedName>
</protein>
<feature type="compositionally biased region" description="Low complexity" evidence="1">
    <location>
        <begin position="125"/>
        <end position="136"/>
    </location>
</feature>
<dbReference type="AlphaFoldDB" id="A0A0N0BFV9"/>
<feature type="compositionally biased region" description="Polar residues" evidence="1">
    <location>
        <begin position="220"/>
        <end position="233"/>
    </location>
</feature>
<dbReference type="InterPro" id="IPR015007">
    <property type="entry name" value="NUP2/50/61"/>
</dbReference>
<organism evidence="3 4">
    <name type="scientific">Melipona quadrifasciata</name>
    <dbReference type="NCBI Taxonomy" id="166423"/>
    <lineage>
        <taxon>Eukaryota</taxon>
        <taxon>Metazoa</taxon>
        <taxon>Ecdysozoa</taxon>
        <taxon>Arthropoda</taxon>
        <taxon>Hexapoda</taxon>
        <taxon>Insecta</taxon>
        <taxon>Pterygota</taxon>
        <taxon>Neoptera</taxon>
        <taxon>Endopterygota</taxon>
        <taxon>Hymenoptera</taxon>
        <taxon>Apocrita</taxon>
        <taxon>Aculeata</taxon>
        <taxon>Apoidea</taxon>
        <taxon>Anthophila</taxon>
        <taxon>Apidae</taxon>
        <taxon>Melipona</taxon>
    </lineage>
</organism>
<dbReference type="EMBL" id="KQ435794">
    <property type="protein sequence ID" value="KOX73664.1"/>
    <property type="molecule type" value="Genomic_DNA"/>
</dbReference>
<dbReference type="Pfam" id="PF08911">
    <property type="entry name" value="NUP50"/>
    <property type="match status" value="1"/>
</dbReference>
<accession>A0A0N0BFV9</accession>
<sequence length="301" mass="33820">MAGKRPAARELNHDNWDEEEKPEEAGTFKKATDDVMEKRIVKKAKRRLQNSEDTRSAFGTFRGFKTSSTHASPFSFLASGNTSTSTNEVSCKTTTNINKSPTNNETIKTNENGTNKKENTEIQTSSAMSTSENSSSDQEQNIFKKSDYFAKLKGLNESVAQWIKTHVDANPFCILTPIFKDYEKYLKEIETKHGSEIEKPIQTQSSDNKETTNTDKKNESSPFGGTNAKSPFASTEWKPEKSIFGNISAGSKSIFGKSENSVDTGKQIKVQIHINLFLVILIRNLVVKVYLEIQILRRIHF</sequence>
<proteinExistence type="predicted"/>
<dbReference type="OrthoDB" id="10062131at2759"/>
<keyword evidence="4" id="KW-1185">Reference proteome</keyword>
<name>A0A0N0BFV9_9HYME</name>
<reference evidence="3 4" key="1">
    <citation type="submission" date="2015-07" db="EMBL/GenBank/DDBJ databases">
        <title>The genome of Melipona quadrifasciata.</title>
        <authorList>
            <person name="Pan H."/>
            <person name="Kapheim K."/>
        </authorList>
    </citation>
    <scope>NUCLEOTIDE SEQUENCE [LARGE SCALE GENOMIC DNA]</scope>
    <source>
        <strain evidence="3">0111107301</strain>
        <tissue evidence="3">Whole body</tissue>
    </source>
</reference>
<evidence type="ECO:0000313" key="3">
    <source>
        <dbReference type="EMBL" id="KOX73664.1"/>
    </source>
</evidence>
<feature type="compositionally biased region" description="Basic and acidic residues" evidence="1">
    <location>
        <begin position="207"/>
        <end position="219"/>
    </location>
</feature>
<evidence type="ECO:0000259" key="2">
    <source>
        <dbReference type="Pfam" id="PF08911"/>
    </source>
</evidence>
<feature type="compositionally biased region" description="Low complexity" evidence="1">
    <location>
        <begin position="102"/>
        <end position="113"/>
    </location>
</feature>
<feature type="region of interest" description="Disordered" evidence="1">
    <location>
        <begin position="196"/>
        <end position="233"/>
    </location>
</feature>
<dbReference type="Proteomes" id="UP000053105">
    <property type="component" value="Unassembled WGS sequence"/>
</dbReference>